<dbReference type="GO" id="GO:0004177">
    <property type="term" value="F:aminopeptidase activity"/>
    <property type="evidence" value="ECO:0007669"/>
    <property type="project" value="UniProtKB-KW"/>
</dbReference>
<keyword evidence="5 8" id="KW-0963">Cytoplasm</keyword>
<evidence type="ECO:0000259" key="10">
    <source>
        <dbReference type="Pfam" id="PF00561"/>
    </source>
</evidence>
<evidence type="ECO:0000313" key="12">
    <source>
        <dbReference type="Proteomes" id="UP001183390"/>
    </source>
</evidence>
<dbReference type="RefSeq" id="WP_311514529.1">
    <property type="nucleotide sequence ID" value="NZ_JAVREP010000036.1"/>
</dbReference>
<evidence type="ECO:0000256" key="6">
    <source>
        <dbReference type="ARBA" id="ARBA00022670"/>
    </source>
</evidence>
<reference evidence="12" key="1">
    <citation type="submission" date="2023-07" db="EMBL/GenBank/DDBJ databases">
        <title>30 novel species of actinomycetes from the DSMZ collection.</title>
        <authorList>
            <person name="Nouioui I."/>
        </authorList>
    </citation>
    <scope>NUCLEOTIDE SEQUENCE [LARGE SCALE GENOMIC DNA]</scope>
    <source>
        <strain evidence="12">DSM 44743</strain>
    </source>
</reference>
<evidence type="ECO:0000256" key="3">
    <source>
        <dbReference type="ARBA" id="ARBA00010088"/>
    </source>
</evidence>
<name>A0ABU2MHT7_9ACTN</name>
<keyword evidence="6 8" id="KW-0645">Protease</keyword>
<dbReference type="EMBL" id="JAVREP010000036">
    <property type="protein sequence ID" value="MDT0332095.1"/>
    <property type="molecule type" value="Genomic_DNA"/>
</dbReference>
<proteinExistence type="inferred from homology"/>
<dbReference type="NCBIfam" id="TIGR01249">
    <property type="entry name" value="pro_imino_pep_1"/>
    <property type="match status" value="1"/>
</dbReference>
<dbReference type="EC" id="3.4.11.5" evidence="8 9"/>
<dbReference type="InterPro" id="IPR000073">
    <property type="entry name" value="AB_hydrolase_1"/>
</dbReference>
<dbReference type="PANTHER" id="PTHR43722:SF1">
    <property type="entry name" value="PROLINE IMINOPEPTIDASE"/>
    <property type="match status" value="1"/>
</dbReference>
<gene>
    <name evidence="11" type="primary">pip</name>
    <name evidence="11" type="ORF">RM479_27105</name>
</gene>
<comment type="similarity">
    <text evidence="3 8 9">Belongs to the peptidase S33 family.</text>
</comment>
<evidence type="ECO:0000313" key="11">
    <source>
        <dbReference type="EMBL" id="MDT0332095.1"/>
    </source>
</evidence>
<evidence type="ECO:0000256" key="5">
    <source>
        <dbReference type="ARBA" id="ARBA00022490"/>
    </source>
</evidence>
<dbReference type="InterPro" id="IPR005944">
    <property type="entry name" value="Pro_iminopeptidase"/>
</dbReference>
<dbReference type="PRINTS" id="PR00793">
    <property type="entry name" value="PROAMNOPTASE"/>
</dbReference>
<dbReference type="PANTHER" id="PTHR43722">
    <property type="entry name" value="PROLINE IMINOPEPTIDASE"/>
    <property type="match status" value="1"/>
</dbReference>
<dbReference type="PIRSF" id="PIRSF006431">
    <property type="entry name" value="Pept_S33"/>
    <property type="match status" value="1"/>
</dbReference>
<dbReference type="Pfam" id="PF00561">
    <property type="entry name" value="Abhydrolase_1"/>
    <property type="match status" value="1"/>
</dbReference>
<feature type="domain" description="AB hydrolase-1" evidence="10">
    <location>
        <begin position="32"/>
        <end position="292"/>
    </location>
</feature>
<evidence type="ECO:0000256" key="8">
    <source>
        <dbReference type="PIRNR" id="PIRNR006431"/>
    </source>
</evidence>
<comment type="subcellular location">
    <subcellularLocation>
        <location evidence="2 8">Cytoplasm</location>
    </subcellularLocation>
</comment>
<comment type="caution">
    <text evidence="11">The sequence shown here is derived from an EMBL/GenBank/DDBJ whole genome shotgun (WGS) entry which is preliminary data.</text>
</comment>
<dbReference type="Proteomes" id="UP001183390">
    <property type="component" value="Unassembled WGS sequence"/>
</dbReference>
<dbReference type="PRINTS" id="PR00111">
    <property type="entry name" value="ABHYDROLASE"/>
</dbReference>
<evidence type="ECO:0000256" key="7">
    <source>
        <dbReference type="ARBA" id="ARBA00022801"/>
    </source>
</evidence>
<dbReference type="InterPro" id="IPR002410">
    <property type="entry name" value="Peptidase_S33"/>
</dbReference>
<keyword evidence="4 8" id="KW-0031">Aminopeptidase</keyword>
<dbReference type="Gene3D" id="3.40.50.1820">
    <property type="entry name" value="alpha/beta hydrolase"/>
    <property type="match status" value="1"/>
</dbReference>
<evidence type="ECO:0000256" key="2">
    <source>
        <dbReference type="ARBA" id="ARBA00004496"/>
    </source>
</evidence>
<dbReference type="SUPFAM" id="SSF53474">
    <property type="entry name" value="alpha/beta-Hydrolases"/>
    <property type="match status" value="1"/>
</dbReference>
<sequence length="309" mass="34090">MSIPHAHGHLPVTDGNTLYWEEHGTPHGTPCLVLHGGPGSGSHPGLVRFFDPARHRVLLFDQRGAGRSTPDAAHPDTDLTTNTTAHLIDDIEALRVARGIDTWLVLGLSWGSTLGLAYTQAHPDRVRALVLAAVTTTSPTEVHWLTHDMGRVFPERWETFRDAAGPGADPHRLPAAYARLLADPDPTVREEAARAWCRWEDTHMATTTDFTPFLSIRPVDFQLRFARLVTHYWAHHAFLPPGHLLTNTHRMAHVPGAMIHGRLDISGPADTAHHLSRRWPAATLTIVEGAGHTKGLHESAVRAIDRLTR</sequence>
<keyword evidence="7 8" id="KW-0378">Hydrolase</keyword>
<evidence type="ECO:0000256" key="4">
    <source>
        <dbReference type="ARBA" id="ARBA00022438"/>
    </source>
</evidence>
<keyword evidence="12" id="KW-1185">Reference proteome</keyword>
<organism evidence="11 12">
    <name type="scientific">Nocardiopsis lambiniae</name>
    <dbReference type="NCBI Taxonomy" id="3075539"/>
    <lineage>
        <taxon>Bacteria</taxon>
        <taxon>Bacillati</taxon>
        <taxon>Actinomycetota</taxon>
        <taxon>Actinomycetes</taxon>
        <taxon>Streptosporangiales</taxon>
        <taxon>Nocardiopsidaceae</taxon>
        <taxon>Nocardiopsis</taxon>
    </lineage>
</organism>
<comment type="catalytic activity">
    <reaction evidence="1 8 9">
        <text>Release of N-terminal proline from a peptide.</text>
        <dbReference type="EC" id="3.4.11.5"/>
    </reaction>
</comment>
<accession>A0ABU2MHT7</accession>
<evidence type="ECO:0000256" key="9">
    <source>
        <dbReference type="RuleBase" id="RU003421"/>
    </source>
</evidence>
<evidence type="ECO:0000256" key="1">
    <source>
        <dbReference type="ARBA" id="ARBA00001585"/>
    </source>
</evidence>
<dbReference type="InterPro" id="IPR029058">
    <property type="entry name" value="AB_hydrolase_fold"/>
</dbReference>
<protein>
    <recommendedName>
        <fullName evidence="8 9">Proline iminopeptidase</fullName>
        <shortName evidence="8">PIP</shortName>
        <ecNumber evidence="8 9">3.4.11.5</ecNumber>
    </recommendedName>
    <alternativeName>
        <fullName evidence="8">Prolyl aminopeptidase</fullName>
    </alternativeName>
</protein>